<dbReference type="InterPro" id="IPR011059">
    <property type="entry name" value="Metal-dep_hydrolase_composite"/>
</dbReference>
<evidence type="ECO:0000259" key="6">
    <source>
        <dbReference type="Pfam" id="PF01979"/>
    </source>
</evidence>
<dbReference type="InterPro" id="IPR050378">
    <property type="entry name" value="Metallo-dep_Hydrolases_sf"/>
</dbReference>
<dbReference type="InterPro" id="IPR032466">
    <property type="entry name" value="Metal_Hydrolase"/>
</dbReference>
<evidence type="ECO:0000313" key="7">
    <source>
        <dbReference type="EMBL" id="KKZ70363.1"/>
    </source>
</evidence>
<dbReference type="NCBIfam" id="TIGR02033">
    <property type="entry name" value="D-hydantoinase"/>
    <property type="match status" value="1"/>
</dbReference>
<keyword evidence="4" id="KW-0378">Hydrolase</keyword>
<dbReference type="PANTHER" id="PTHR11647">
    <property type="entry name" value="HYDRANTOINASE/DIHYDROPYRIMIDINASE FAMILY MEMBER"/>
    <property type="match status" value="1"/>
</dbReference>
<organism evidence="7 8">
    <name type="scientific">Streptomyces showdoensis</name>
    <dbReference type="NCBI Taxonomy" id="68268"/>
    <lineage>
        <taxon>Bacteria</taxon>
        <taxon>Bacillati</taxon>
        <taxon>Actinomycetota</taxon>
        <taxon>Actinomycetes</taxon>
        <taxon>Kitasatosporales</taxon>
        <taxon>Streptomycetaceae</taxon>
        <taxon>Streptomyces</taxon>
    </lineage>
</organism>
<dbReference type="RefSeq" id="WP_046911097.1">
    <property type="nucleotide sequence ID" value="NZ_BAAAXG010000012.1"/>
</dbReference>
<dbReference type="SUPFAM" id="SSF51556">
    <property type="entry name" value="Metallo-dependent hydrolases"/>
    <property type="match status" value="1"/>
</dbReference>
<gene>
    <name evidence="7" type="ORF">VO63_29440</name>
</gene>
<dbReference type="Pfam" id="PF01979">
    <property type="entry name" value="Amidohydro_1"/>
    <property type="match status" value="1"/>
</dbReference>
<reference evidence="7 8" key="1">
    <citation type="submission" date="2015-05" db="EMBL/GenBank/DDBJ databases">
        <title>Draft Genome assembly of Streptomyces showdoensis.</title>
        <authorList>
            <person name="Thapa K.K."/>
            <person name="Metsa-Ketela M."/>
        </authorList>
    </citation>
    <scope>NUCLEOTIDE SEQUENCE [LARGE SCALE GENOMIC DNA]</scope>
    <source>
        <strain evidence="7 8">ATCC 15227</strain>
    </source>
</reference>
<dbReference type="AlphaFoldDB" id="A0A2P2GFT8"/>
<dbReference type="PANTHER" id="PTHR11647:SF1">
    <property type="entry name" value="COLLAPSIN RESPONSE MEDIATOR PROTEIN"/>
    <property type="match status" value="1"/>
</dbReference>
<evidence type="ECO:0000256" key="4">
    <source>
        <dbReference type="ARBA" id="ARBA00022801"/>
    </source>
</evidence>
<evidence type="ECO:0000313" key="8">
    <source>
        <dbReference type="Proteomes" id="UP000265325"/>
    </source>
</evidence>
<dbReference type="CDD" id="cd01314">
    <property type="entry name" value="D-HYD"/>
    <property type="match status" value="1"/>
</dbReference>
<name>A0A2P2GFT8_STREW</name>
<protein>
    <submittedName>
        <fullName evidence="7">Phenylhydantoinase</fullName>
    </submittedName>
</protein>
<dbReference type="GO" id="GO:0016812">
    <property type="term" value="F:hydrolase activity, acting on carbon-nitrogen (but not peptide) bonds, in cyclic amides"/>
    <property type="evidence" value="ECO:0007669"/>
    <property type="project" value="TreeGrafter"/>
</dbReference>
<dbReference type="InterPro" id="IPR011778">
    <property type="entry name" value="Hydantoinase/dihydroPyrase"/>
</dbReference>
<dbReference type="SUPFAM" id="SSF51338">
    <property type="entry name" value="Composite domain of metallo-dependent hydrolases"/>
    <property type="match status" value="2"/>
</dbReference>
<dbReference type="Gene3D" id="2.30.40.10">
    <property type="entry name" value="Urease, subunit C, domain 1"/>
    <property type="match status" value="1"/>
</dbReference>
<feature type="domain" description="Amidohydrolase-related" evidence="6">
    <location>
        <begin position="56"/>
        <end position="442"/>
    </location>
</feature>
<dbReference type="OrthoDB" id="9775759at2"/>
<sequence length="467" mass="50746">MSTRTLIRGGLVITAADELHADVLIEDGRIAALAAHGSDVAAGWTAERTIDATDRYVIPGGVDAHTHMELPFGGTAASDTFETGTRAAAWGGTTTIVDFAVQSVGHSLREGLDTWYAKADGVCAVDYAFHMILSDVDEHSLKEMDKLVQEGITSFKLFMAYPGVFYSDDGRILRAMQRASGNGGLIMMHAENGIAIDVLVEQALARGETDPRYHGEVRKALLEAEATHRAIQLARVAGSPLYVVHVSAEEAVAELAAARDKGLPVFGETCPQYLFLSTDNLAEPDFEGAKYVCSTPLRPKEHQEALWRGLRTNDLQVVSTDHCPFCFKGQKELGRGDFSKIPNGLPGVENRMDLLHQAVVDGHISRRRWIEIACATPARMFGLYPQKGTLAPGADADVVVYDPHARQTLSAATHHMNVDYSAYEGRTVTGRVESVLSRGELVIDHRTFTGRAGHGSFVPRSTCQYLN</sequence>
<evidence type="ECO:0000256" key="3">
    <source>
        <dbReference type="ARBA" id="ARBA00022723"/>
    </source>
</evidence>
<dbReference type="EMBL" id="LAQS01000061">
    <property type="protein sequence ID" value="KKZ70363.1"/>
    <property type="molecule type" value="Genomic_DNA"/>
</dbReference>
<evidence type="ECO:0000256" key="5">
    <source>
        <dbReference type="PIRSR" id="PIRSR611778-50"/>
    </source>
</evidence>
<dbReference type="Proteomes" id="UP000265325">
    <property type="component" value="Unassembled WGS sequence"/>
</dbReference>
<keyword evidence="3" id="KW-0479">Metal-binding</keyword>
<accession>A0A2P2GFT8</accession>
<dbReference type="FunFam" id="3.20.20.140:FF:000037">
    <property type="entry name" value="Dihydropyrimidinase"/>
    <property type="match status" value="1"/>
</dbReference>
<proteinExistence type="inferred from homology"/>
<keyword evidence="8" id="KW-1185">Reference proteome</keyword>
<comment type="PTM">
    <text evidence="5">Carbamylation allows a single lysine to coordinate two divalent metal cations.</text>
</comment>
<dbReference type="GO" id="GO:0046872">
    <property type="term" value="F:metal ion binding"/>
    <property type="evidence" value="ECO:0007669"/>
    <property type="project" value="UniProtKB-KW"/>
</dbReference>
<dbReference type="InterPro" id="IPR006680">
    <property type="entry name" value="Amidohydro-rel"/>
</dbReference>
<evidence type="ECO:0000256" key="2">
    <source>
        <dbReference type="ARBA" id="ARBA00008829"/>
    </source>
</evidence>
<comment type="similarity">
    <text evidence="2">Belongs to the metallo-dependent hydrolases superfamily. Hydantoinase/dihydropyrimidinase family.</text>
</comment>
<dbReference type="GO" id="GO:0005829">
    <property type="term" value="C:cytosol"/>
    <property type="evidence" value="ECO:0007669"/>
    <property type="project" value="TreeGrafter"/>
</dbReference>
<comment type="caution">
    <text evidence="7">The sequence shown here is derived from an EMBL/GenBank/DDBJ whole genome shotgun (WGS) entry which is preliminary data.</text>
</comment>
<comment type="cofactor">
    <cofactor evidence="1">
        <name>Zn(2+)</name>
        <dbReference type="ChEBI" id="CHEBI:29105"/>
    </cofactor>
</comment>
<feature type="modified residue" description="N6-carboxylysine" evidence="5">
    <location>
        <position position="156"/>
    </location>
</feature>
<evidence type="ECO:0000256" key="1">
    <source>
        <dbReference type="ARBA" id="ARBA00001947"/>
    </source>
</evidence>
<dbReference type="Gene3D" id="3.20.20.140">
    <property type="entry name" value="Metal-dependent hydrolases"/>
    <property type="match status" value="1"/>
</dbReference>